<evidence type="ECO:0000259" key="2">
    <source>
        <dbReference type="Pfam" id="PF12697"/>
    </source>
</evidence>
<dbReference type="RefSeq" id="WP_206558531.1">
    <property type="nucleotide sequence ID" value="NZ_JAFKCZ010000001.1"/>
</dbReference>
<dbReference type="PANTHER" id="PTHR43798:SF31">
    <property type="entry name" value="AB HYDROLASE SUPERFAMILY PROTEIN YCLE"/>
    <property type="match status" value="1"/>
</dbReference>
<dbReference type="PRINTS" id="PR00111">
    <property type="entry name" value="ABHYDROLASE"/>
</dbReference>
<dbReference type="EMBL" id="JAFKCZ010000001">
    <property type="protein sequence ID" value="MBN7795088.1"/>
    <property type="molecule type" value="Genomic_DNA"/>
</dbReference>
<dbReference type="AlphaFoldDB" id="A0A939DBA1"/>
<comment type="caution">
    <text evidence="3">The sequence shown here is derived from an EMBL/GenBank/DDBJ whole genome shotgun (WGS) entry which is preliminary data.</text>
</comment>
<reference evidence="3" key="1">
    <citation type="submission" date="2021-02" db="EMBL/GenBank/DDBJ databases">
        <title>PHA producing bacteria isolated from coastal sediment in Guangdong, Shenzhen.</title>
        <authorList>
            <person name="Zheng W."/>
            <person name="Yu S."/>
            <person name="Huang Y."/>
        </authorList>
    </citation>
    <scope>NUCLEOTIDE SEQUENCE</scope>
    <source>
        <strain evidence="3">TN14-10</strain>
    </source>
</reference>
<gene>
    <name evidence="3" type="ORF">JYP50_00700</name>
</gene>
<sequence>MTSAFAQHLPGIRPAQVATARLRMHLLGSGAADGEPVLFVHGNFSSSTYFEELMLAMPASYRCLAVDLRGYGDTEDRPIDATRGARDWADDLDALLRALALPAVHLVGWSAGVAAIMQFAIDHPRAAKSLTLIAPVSPYGFGGTRDPQGAPCNSDYAGSGGGVVAAEFVERLQAGDLGEASEFSPRNVIRNSFFSQPLALDREEQLLRGSLRQRLGERHYPGDCEASPHWPFVAPGRFGPLNAISPKYFDLSAFADISPQPPVLWVRGDRDSIIGDQSRSDPAVLGREGLIPGWPGAERYPPQPMLAQTRELLRRYAANGGDFLEVVMPGVGHSPFLEDQANFLRAFRGFLEDAR</sequence>
<dbReference type="Gene3D" id="3.40.50.1820">
    <property type="entry name" value="alpha/beta hydrolase"/>
    <property type="match status" value="1"/>
</dbReference>
<dbReference type="InterPro" id="IPR000073">
    <property type="entry name" value="AB_hydrolase_1"/>
</dbReference>
<dbReference type="PANTHER" id="PTHR43798">
    <property type="entry name" value="MONOACYLGLYCEROL LIPASE"/>
    <property type="match status" value="1"/>
</dbReference>
<dbReference type="GO" id="GO:0016787">
    <property type="term" value="F:hydrolase activity"/>
    <property type="evidence" value="ECO:0007669"/>
    <property type="project" value="UniProtKB-KW"/>
</dbReference>
<accession>A0A939DBA1</accession>
<proteinExistence type="predicted"/>
<dbReference type="InterPro" id="IPR050266">
    <property type="entry name" value="AB_hydrolase_sf"/>
</dbReference>
<dbReference type="Pfam" id="PF12697">
    <property type="entry name" value="Abhydrolase_6"/>
    <property type="match status" value="1"/>
</dbReference>
<name>A0A939DBA1_9GAMM</name>
<evidence type="ECO:0000256" key="1">
    <source>
        <dbReference type="ARBA" id="ARBA00022801"/>
    </source>
</evidence>
<evidence type="ECO:0000313" key="3">
    <source>
        <dbReference type="EMBL" id="MBN7795088.1"/>
    </source>
</evidence>
<dbReference type="InterPro" id="IPR029058">
    <property type="entry name" value="AB_hydrolase_fold"/>
</dbReference>
<keyword evidence="4" id="KW-1185">Reference proteome</keyword>
<dbReference type="GO" id="GO:0016020">
    <property type="term" value="C:membrane"/>
    <property type="evidence" value="ECO:0007669"/>
    <property type="project" value="TreeGrafter"/>
</dbReference>
<dbReference type="Proteomes" id="UP000664303">
    <property type="component" value="Unassembled WGS sequence"/>
</dbReference>
<protein>
    <submittedName>
        <fullName evidence="3">Alpha/beta hydrolase</fullName>
    </submittedName>
</protein>
<evidence type="ECO:0000313" key="4">
    <source>
        <dbReference type="Proteomes" id="UP000664303"/>
    </source>
</evidence>
<organism evidence="3 4">
    <name type="scientific">Parahaliea mediterranea</name>
    <dbReference type="NCBI Taxonomy" id="651086"/>
    <lineage>
        <taxon>Bacteria</taxon>
        <taxon>Pseudomonadati</taxon>
        <taxon>Pseudomonadota</taxon>
        <taxon>Gammaproteobacteria</taxon>
        <taxon>Cellvibrionales</taxon>
        <taxon>Halieaceae</taxon>
        <taxon>Parahaliea</taxon>
    </lineage>
</organism>
<keyword evidence="1 3" id="KW-0378">Hydrolase</keyword>
<dbReference type="SUPFAM" id="SSF53474">
    <property type="entry name" value="alpha/beta-Hydrolases"/>
    <property type="match status" value="1"/>
</dbReference>
<feature type="domain" description="AB hydrolase-1" evidence="2">
    <location>
        <begin position="37"/>
        <end position="344"/>
    </location>
</feature>